<feature type="compositionally biased region" description="Polar residues" evidence="1">
    <location>
        <begin position="32"/>
        <end position="44"/>
    </location>
</feature>
<dbReference type="AlphaFoldDB" id="A0A9P8G7X5"/>
<feature type="region of interest" description="Disordered" evidence="1">
    <location>
        <begin position="1"/>
        <end position="44"/>
    </location>
</feature>
<feature type="compositionally biased region" description="Polar residues" evidence="1">
    <location>
        <begin position="1"/>
        <end position="24"/>
    </location>
</feature>
<evidence type="ECO:0000313" key="2">
    <source>
        <dbReference type="EMBL" id="KAH0212189.1"/>
    </source>
</evidence>
<dbReference type="OrthoDB" id="3925306at2759"/>
<reference evidence="2" key="2">
    <citation type="submission" date="2021-08" db="EMBL/GenBank/DDBJ databases">
        <authorList>
            <person name="Gostincar C."/>
            <person name="Sun X."/>
            <person name="Song Z."/>
            <person name="Gunde-Cimerman N."/>
        </authorList>
    </citation>
    <scope>NUCLEOTIDE SEQUENCE</scope>
    <source>
        <strain evidence="2">EXF-8016</strain>
    </source>
</reference>
<feature type="non-terminal residue" evidence="2">
    <location>
        <position position="207"/>
    </location>
</feature>
<gene>
    <name evidence="2" type="ORF">KCV03_g9449</name>
</gene>
<dbReference type="EMBL" id="JAHFYH010000121">
    <property type="protein sequence ID" value="KAH0212189.1"/>
    <property type="molecule type" value="Genomic_DNA"/>
</dbReference>
<name>A0A9P8G7X5_AURME</name>
<protein>
    <submittedName>
        <fullName evidence="2">Uncharacterized protein</fullName>
    </submittedName>
</protein>
<evidence type="ECO:0000313" key="3">
    <source>
        <dbReference type="Proteomes" id="UP000767238"/>
    </source>
</evidence>
<accession>A0A9P8G7X5</accession>
<proteinExistence type="predicted"/>
<organism evidence="2 3">
    <name type="scientific">Aureobasidium melanogenum</name>
    <name type="common">Aureobasidium pullulans var. melanogenum</name>
    <dbReference type="NCBI Taxonomy" id="46634"/>
    <lineage>
        <taxon>Eukaryota</taxon>
        <taxon>Fungi</taxon>
        <taxon>Dikarya</taxon>
        <taxon>Ascomycota</taxon>
        <taxon>Pezizomycotina</taxon>
        <taxon>Dothideomycetes</taxon>
        <taxon>Dothideomycetidae</taxon>
        <taxon>Dothideales</taxon>
        <taxon>Saccotheciaceae</taxon>
        <taxon>Aureobasidium</taxon>
    </lineage>
</organism>
<evidence type="ECO:0000256" key="1">
    <source>
        <dbReference type="SAM" id="MobiDB-lite"/>
    </source>
</evidence>
<reference evidence="2" key="1">
    <citation type="journal article" date="2021" name="J Fungi (Basel)">
        <title>Virulence traits and population genomics of the black yeast Aureobasidium melanogenum.</title>
        <authorList>
            <person name="Cernosa A."/>
            <person name="Sun X."/>
            <person name="Gostincar C."/>
            <person name="Fang C."/>
            <person name="Gunde-Cimerman N."/>
            <person name="Song Z."/>
        </authorList>
    </citation>
    <scope>NUCLEOTIDE SEQUENCE</scope>
    <source>
        <strain evidence="2">EXF-8016</strain>
    </source>
</reference>
<comment type="caution">
    <text evidence="2">The sequence shown here is derived from an EMBL/GenBank/DDBJ whole genome shotgun (WGS) entry which is preliminary data.</text>
</comment>
<sequence length="207" mass="23717">MDGANNLPQTEDFTTNGSGSSSVIRSEVAAQENGQSRPVQSLKNYQSKSSEEVAAILQQWKEVKEEYRQNKVDFKQFVPELTLVRKTISFHQACYVVRTKNLPSTIDLGQLSAEQLQSFHEALDHDNKAAEATWTLYDMHKKMTASENAFEKLIAFREEHFVLEESEQQLFDERKTSIADGRLYIRETAHALMKIREKCLELSRRGA</sequence>
<dbReference type="Proteomes" id="UP000767238">
    <property type="component" value="Unassembled WGS sequence"/>
</dbReference>